<name>A0ABD1Z1H6_9MARC</name>
<accession>A0ABD1Z1H6</accession>
<dbReference type="Proteomes" id="UP001605036">
    <property type="component" value="Unassembled WGS sequence"/>
</dbReference>
<comment type="caution">
    <text evidence="2">The sequence shown here is derived from an EMBL/GenBank/DDBJ whole genome shotgun (WGS) entry which is preliminary data.</text>
</comment>
<organism evidence="2 3">
    <name type="scientific">Riccia fluitans</name>
    <dbReference type="NCBI Taxonomy" id="41844"/>
    <lineage>
        <taxon>Eukaryota</taxon>
        <taxon>Viridiplantae</taxon>
        <taxon>Streptophyta</taxon>
        <taxon>Embryophyta</taxon>
        <taxon>Marchantiophyta</taxon>
        <taxon>Marchantiopsida</taxon>
        <taxon>Marchantiidae</taxon>
        <taxon>Marchantiales</taxon>
        <taxon>Ricciaceae</taxon>
        <taxon>Riccia</taxon>
    </lineage>
</organism>
<sequence>MLLTQGFLDHLANIQRSMSLILILEIQSYRLRKIAEKEASKRRRKGKEKVPLERKKDKDNLPVAKKLLSQARRAAESQAAWGRTLDKILFPSPTSKRKQRIDQRGQLWRNIPKVDDDEDVPDDKKNGKKERGRRKTLLEVLPEHCINYCQRAKKYMQRLEQDDDNPLGEEDTHLRTYVSEQYANPLQWACFKEDV</sequence>
<feature type="compositionally biased region" description="Basic and acidic residues" evidence="1">
    <location>
        <begin position="48"/>
        <end position="58"/>
    </location>
</feature>
<protein>
    <submittedName>
        <fullName evidence="2">Uncharacterized protein</fullName>
    </submittedName>
</protein>
<gene>
    <name evidence="2" type="ORF">R1flu_009063</name>
</gene>
<feature type="region of interest" description="Disordered" evidence="1">
    <location>
        <begin position="38"/>
        <end position="58"/>
    </location>
</feature>
<dbReference type="AlphaFoldDB" id="A0ABD1Z1H6"/>
<evidence type="ECO:0000313" key="3">
    <source>
        <dbReference type="Proteomes" id="UP001605036"/>
    </source>
</evidence>
<keyword evidence="3" id="KW-1185">Reference proteome</keyword>
<reference evidence="2 3" key="1">
    <citation type="submission" date="2024-09" db="EMBL/GenBank/DDBJ databases">
        <title>Chromosome-scale assembly of Riccia fluitans.</title>
        <authorList>
            <person name="Paukszto L."/>
            <person name="Sawicki J."/>
            <person name="Karawczyk K."/>
            <person name="Piernik-Szablinska J."/>
            <person name="Szczecinska M."/>
            <person name="Mazdziarz M."/>
        </authorList>
    </citation>
    <scope>NUCLEOTIDE SEQUENCE [LARGE SCALE GENOMIC DNA]</scope>
    <source>
        <strain evidence="2">Rf_01</strain>
        <tissue evidence="2">Aerial parts of the thallus</tissue>
    </source>
</reference>
<dbReference type="EMBL" id="JBHFFA010000002">
    <property type="protein sequence ID" value="KAL2641476.1"/>
    <property type="molecule type" value="Genomic_DNA"/>
</dbReference>
<proteinExistence type="predicted"/>
<evidence type="ECO:0000256" key="1">
    <source>
        <dbReference type="SAM" id="MobiDB-lite"/>
    </source>
</evidence>
<evidence type="ECO:0000313" key="2">
    <source>
        <dbReference type="EMBL" id="KAL2641476.1"/>
    </source>
</evidence>
<feature type="region of interest" description="Disordered" evidence="1">
    <location>
        <begin position="112"/>
        <end position="134"/>
    </location>
</feature>